<proteinExistence type="inferred from homology"/>
<organism evidence="2 3">
    <name type="scientific">Desulforhabdus amnigena</name>
    <dbReference type="NCBI Taxonomy" id="40218"/>
    <lineage>
        <taxon>Bacteria</taxon>
        <taxon>Pseudomonadati</taxon>
        <taxon>Thermodesulfobacteriota</taxon>
        <taxon>Syntrophobacteria</taxon>
        <taxon>Syntrophobacterales</taxon>
        <taxon>Syntrophobacteraceae</taxon>
        <taxon>Desulforhabdus</taxon>
    </lineage>
</organism>
<accession>A0A9W6L9D1</accession>
<dbReference type="GO" id="GO:0005507">
    <property type="term" value="F:copper ion binding"/>
    <property type="evidence" value="ECO:0007669"/>
    <property type="project" value="TreeGrafter"/>
</dbReference>
<dbReference type="AlphaFoldDB" id="A0A9W6L9D1"/>
<dbReference type="Proteomes" id="UP001144372">
    <property type="component" value="Unassembled WGS sequence"/>
</dbReference>
<reference evidence="2" key="1">
    <citation type="submission" date="2022-12" db="EMBL/GenBank/DDBJ databases">
        <title>Reference genome sequencing for broad-spectrum identification of bacterial and archaeal isolates by mass spectrometry.</title>
        <authorList>
            <person name="Sekiguchi Y."/>
            <person name="Tourlousse D.M."/>
        </authorList>
    </citation>
    <scope>NUCLEOTIDE SEQUENCE</scope>
    <source>
        <strain evidence="2">ASRB1</strain>
    </source>
</reference>
<evidence type="ECO:0000256" key="1">
    <source>
        <dbReference type="ARBA" id="ARBA00010169"/>
    </source>
</evidence>
<dbReference type="InterPro" id="IPR015867">
    <property type="entry name" value="N-reg_PII/ATP_PRibTrfase_C"/>
</dbReference>
<dbReference type="PANTHER" id="PTHR23419">
    <property type="entry name" value="DIVALENT CATION TOLERANCE CUTA-RELATED"/>
    <property type="match status" value="1"/>
</dbReference>
<dbReference type="Gene3D" id="3.30.70.120">
    <property type="match status" value="1"/>
</dbReference>
<evidence type="ECO:0000313" key="2">
    <source>
        <dbReference type="EMBL" id="GLI36402.1"/>
    </source>
</evidence>
<keyword evidence="3" id="KW-1185">Reference proteome</keyword>
<dbReference type="InterPro" id="IPR011322">
    <property type="entry name" value="N-reg_PII-like_a/b"/>
</dbReference>
<dbReference type="Pfam" id="PF03091">
    <property type="entry name" value="CutA1"/>
    <property type="match status" value="1"/>
</dbReference>
<comment type="similarity">
    <text evidence="1">Belongs to the CutA family.</text>
</comment>
<dbReference type="EMBL" id="BSDR01000001">
    <property type="protein sequence ID" value="GLI36402.1"/>
    <property type="molecule type" value="Genomic_DNA"/>
</dbReference>
<evidence type="ECO:0000313" key="3">
    <source>
        <dbReference type="Proteomes" id="UP001144372"/>
    </source>
</evidence>
<comment type="caution">
    <text evidence="2">The sequence shown here is derived from an EMBL/GenBank/DDBJ whole genome shotgun (WGS) entry which is preliminary data.</text>
</comment>
<dbReference type="InterPro" id="IPR004323">
    <property type="entry name" value="Ion_tolerance_CutA"/>
</dbReference>
<sequence>MTDFSVIFVTVGNENEASKIAQVLVEERWVACVNIVPRIRSVYRWKGEVCSDEEFLLVMKTRSSLFTALQNRILELHSYEVPEIIAVPLTQGLPDYLHWVEENTRS</sequence>
<protein>
    <submittedName>
        <fullName evidence="2">Divalent-cation tolerance protein CutA</fullName>
    </submittedName>
</protein>
<dbReference type="PANTHER" id="PTHR23419:SF8">
    <property type="entry name" value="FI09726P"/>
    <property type="match status" value="1"/>
</dbReference>
<gene>
    <name evidence="2" type="primary">cutA</name>
    <name evidence="2" type="ORF">DAMNIGENAA_38350</name>
</gene>
<dbReference type="SUPFAM" id="SSF54913">
    <property type="entry name" value="GlnB-like"/>
    <property type="match status" value="1"/>
</dbReference>
<dbReference type="GO" id="GO:0010038">
    <property type="term" value="P:response to metal ion"/>
    <property type="evidence" value="ECO:0007669"/>
    <property type="project" value="InterPro"/>
</dbReference>
<name>A0A9W6L9D1_9BACT</name>
<dbReference type="RefSeq" id="WP_281796800.1">
    <property type="nucleotide sequence ID" value="NZ_BSDR01000001.1"/>
</dbReference>